<dbReference type="EMBL" id="HBHP01031647">
    <property type="protein sequence ID" value="CAD9775514.1"/>
    <property type="molecule type" value="Transcribed_RNA"/>
</dbReference>
<reference evidence="3" key="1">
    <citation type="submission" date="2021-01" db="EMBL/GenBank/DDBJ databases">
        <authorList>
            <person name="Corre E."/>
            <person name="Pelletier E."/>
            <person name="Niang G."/>
            <person name="Scheremetjew M."/>
            <person name="Finn R."/>
            <person name="Kale V."/>
            <person name="Holt S."/>
            <person name="Cochrane G."/>
            <person name="Meng A."/>
            <person name="Brown T."/>
            <person name="Cohen L."/>
        </authorList>
    </citation>
    <scope>NUCLEOTIDE SEQUENCE</scope>
    <source>
        <strain evidence="3">CCMP622</strain>
    </source>
</reference>
<keyword evidence="2" id="KW-0812">Transmembrane</keyword>
<name>A0A7S2U0H3_9EUKA</name>
<keyword evidence="2" id="KW-0472">Membrane</keyword>
<feature type="compositionally biased region" description="Basic residues" evidence="1">
    <location>
        <begin position="65"/>
        <end position="84"/>
    </location>
</feature>
<feature type="region of interest" description="Disordered" evidence="1">
    <location>
        <begin position="115"/>
        <end position="222"/>
    </location>
</feature>
<evidence type="ECO:0000313" key="3">
    <source>
        <dbReference type="EMBL" id="CAD9775514.1"/>
    </source>
</evidence>
<feature type="transmembrane region" description="Helical" evidence="2">
    <location>
        <begin position="232"/>
        <end position="255"/>
    </location>
</feature>
<sequence length="300" mass="32913">MWLVRSAIDVAKRANLIPRRVLLTIYACHLRISTLIRWVLRHTPYGANRRLETPPALDPPTTTTLHRHQHHHYHRQPPPHHHLLRGSDPRPTGQRTPLSPLSTVAISSSLLPGRMLADPYAPHDERGYGDDDDDCKYPSGAAAGDGGQPFVASLRLDDGEEEEDAQDKDQDEDDGGSGDGNDDDNDNEGNESDQKGHAPQVDDVTAGSEGASRSPVEVTEEMREEVRHNLRLLEVATCITAFGAAAVVGLEGIFVKSEGTEPADLWELGMMLSHSSAIPALITLVLGFWIASNSLFPRRR</sequence>
<organism evidence="3">
    <name type="scientific">Lotharella oceanica</name>
    <dbReference type="NCBI Taxonomy" id="641309"/>
    <lineage>
        <taxon>Eukaryota</taxon>
        <taxon>Sar</taxon>
        <taxon>Rhizaria</taxon>
        <taxon>Cercozoa</taxon>
        <taxon>Chlorarachniophyceae</taxon>
        <taxon>Lotharella</taxon>
    </lineage>
</organism>
<protein>
    <submittedName>
        <fullName evidence="3">Uncharacterized protein</fullName>
    </submittedName>
</protein>
<keyword evidence="2" id="KW-1133">Transmembrane helix</keyword>
<evidence type="ECO:0000256" key="2">
    <source>
        <dbReference type="SAM" id="Phobius"/>
    </source>
</evidence>
<accession>A0A7S2U0H3</accession>
<feature type="compositionally biased region" description="Acidic residues" evidence="1">
    <location>
        <begin position="158"/>
        <end position="191"/>
    </location>
</feature>
<gene>
    <name evidence="3" type="ORF">LSP00402_LOCUS19511</name>
</gene>
<dbReference type="AlphaFoldDB" id="A0A7S2U0H3"/>
<proteinExistence type="predicted"/>
<feature type="compositionally biased region" description="Low complexity" evidence="1">
    <location>
        <begin position="53"/>
        <end position="64"/>
    </location>
</feature>
<feature type="transmembrane region" description="Helical" evidence="2">
    <location>
        <begin position="275"/>
        <end position="296"/>
    </location>
</feature>
<feature type="region of interest" description="Disordered" evidence="1">
    <location>
        <begin position="49"/>
        <end position="100"/>
    </location>
</feature>
<evidence type="ECO:0000256" key="1">
    <source>
        <dbReference type="SAM" id="MobiDB-lite"/>
    </source>
</evidence>